<keyword evidence="2" id="KW-0813">Transport</keyword>
<protein>
    <submittedName>
        <fullName evidence="9">MFS general substrate transporter</fullName>
    </submittedName>
</protein>
<dbReference type="InterPro" id="IPR036259">
    <property type="entry name" value="MFS_trans_sf"/>
</dbReference>
<feature type="transmembrane region" description="Helical" evidence="7">
    <location>
        <begin position="262"/>
        <end position="286"/>
    </location>
</feature>
<feature type="transmembrane region" description="Helical" evidence="7">
    <location>
        <begin position="298"/>
        <end position="319"/>
    </location>
</feature>
<dbReference type="GO" id="GO:0016020">
    <property type="term" value="C:membrane"/>
    <property type="evidence" value="ECO:0007669"/>
    <property type="project" value="UniProtKB-SubCell"/>
</dbReference>
<evidence type="ECO:0000259" key="8">
    <source>
        <dbReference type="PROSITE" id="PS50850"/>
    </source>
</evidence>
<proteinExistence type="predicted"/>
<accession>A0A165HTV9</accession>
<keyword evidence="4 7" id="KW-1133">Transmembrane helix</keyword>
<dbReference type="OrthoDB" id="419616at2759"/>
<feature type="domain" description="Major facilitator superfamily (MFS) profile" evidence="8">
    <location>
        <begin position="37"/>
        <end position="459"/>
    </location>
</feature>
<dbReference type="PANTHER" id="PTHR23504:SF3">
    <property type="entry name" value="MAJOR FACILITATOR SUPERFAMILY (MFS) PROFILE DOMAIN-CONTAINING PROTEIN"/>
    <property type="match status" value="1"/>
</dbReference>
<evidence type="ECO:0000256" key="6">
    <source>
        <dbReference type="SAM" id="MobiDB-lite"/>
    </source>
</evidence>
<dbReference type="InParanoid" id="A0A165HTV9"/>
<evidence type="ECO:0000313" key="9">
    <source>
        <dbReference type="EMBL" id="KZV92455.1"/>
    </source>
</evidence>
<dbReference type="InterPro" id="IPR001958">
    <property type="entry name" value="Tet-R_TetA/multi-R_MdtG-like"/>
</dbReference>
<evidence type="ECO:0000256" key="1">
    <source>
        <dbReference type="ARBA" id="ARBA00004141"/>
    </source>
</evidence>
<dbReference type="InterPro" id="IPR011701">
    <property type="entry name" value="MFS"/>
</dbReference>
<feature type="transmembrane region" description="Helical" evidence="7">
    <location>
        <begin position="207"/>
        <end position="231"/>
    </location>
</feature>
<evidence type="ECO:0000256" key="2">
    <source>
        <dbReference type="ARBA" id="ARBA00022448"/>
    </source>
</evidence>
<dbReference type="GO" id="GO:0022857">
    <property type="term" value="F:transmembrane transporter activity"/>
    <property type="evidence" value="ECO:0007669"/>
    <property type="project" value="InterPro"/>
</dbReference>
<dbReference type="PRINTS" id="PR01035">
    <property type="entry name" value="TCRTETA"/>
</dbReference>
<evidence type="ECO:0000256" key="3">
    <source>
        <dbReference type="ARBA" id="ARBA00022692"/>
    </source>
</evidence>
<feature type="transmembrane region" description="Helical" evidence="7">
    <location>
        <begin position="435"/>
        <end position="454"/>
    </location>
</feature>
<sequence length="484" mass="51750">MTQQPVAAAADNDERTPLLARADADEDEEEVPLPMLQVTLLCAGRVAEGMAFFTIFPFVNQMIAEVGGVPEAEVGFWSGWIESVFSFTSMIVMLFWGRASDNFGRKPVLTICLAGMAASAALFGFATDVWQMIALRSLAGVFGGAVVTIRTMLSENSTARTQARAFSLFAFAGNLGIFSGPLIGGVFAKPASQYPSIFGRVQLFVDYPYLLPGLISGGFTGLVALSNFIWLKETLPEQRNSATKTPPPSIMSIILSPGVRPVLVIFLYAGLLGFLYTALIPVFYFTPIELGGFGFTPAQISGFIALAGASQAIWLLFFFPPLQKRYGTGNVLRGCATMYPIAFAVIPVFNVLLREGKVKLFWATAPAWMALLSGLSMIFAGVQLALNDISPGPHAFGTLNGIALSLSSGVRAISPASITSLYAYGVKHQILKGHLAWVVMVAIAAGFGLVLQWLPAKSEGRLPPLHHHASAPPASRTQGEDETV</sequence>
<evidence type="ECO:0000256" key="5">
    <source>
        <dbReference type="ARBA" id="ARBA00023136"/>
    </source>
</evidence>
<feature type="transmembrane region" description="Helical" evidence="7">
    <location>
        <begin position="133"/>
        <end position="153"/>
    </location>
</feature>
<dbReference type="Pfam" id="PF07690">
    <property type="entry name" value="MFS_1"/>
    <property type="match status" value="1"/>
</dbReference>
<organism evidence="9 10">
    <name type="scientific">Exidia glandulosa HHB12029</name>
    <dbReference type="NCBI Taxonomy" id="1314781"/>
    <lineage>
        <taxon>Eukaryota</taxon>
        <taxon>Fungi</taxon>
        <taxon>Dikarya</taxon>
        <taxon>Basidiomycota</taxon>
        <taxon>Agaricomycotina</taxon>
        <taxon>Agaricomycetes</taxon>
        <taxon>Auriculariales</taxon>
        <taxon>Exidiaceae</taxon>
        <taxon>Exidia</taxon>
    </lineage>
</organism>
<name>A0A165HTV9_EXIGL</name>
<dbReference type="InterPro" id="IPR020846">
    <property type="entry name" value="MFS_dom"/>
</dbReference>
<feature type="transmembrane region" description="Helical" evidence="7">
    <location>
        <begin position="108"/>
        <end position="127"/>
    </location>
</feature>
<dbReference type="CDD" id="cd17330">
    <property type="entry name" value="MFS_SLC46_TetA_like"/>
    <property type="match status" value="1"/>
</dbReference>
<evidence type="ECO:0000256" key="4">
    <source>
        <dbReference type="ARBA" id="ARBA00022989"/>
    </source>
</evidence>
<dbReference type="PROSITE" id="PS50850">
    <property type="entry name" value="MFS"/>
    <property type="match status" value="1"/>
</dbReference>
<dbReference type="AlphaFoldDB" id="A0A165HTV9"/>
<keyword evidence="3 7" id="KW-0812">Transmembrane</keyword>
<feature type="transmembrane region" description="Helical" evidence="7">
    <location>
        <begin position="77"/>
        <end position="96"/>
    </location>
</feature>
<keyword evidence="5 7" id="KW-0472">Membrane</keyword>
<evidence type="ECO:0000256" key="7">
    <source>
        <dbReference type="SAM" id="Phobius"/>
    </source>
</evidence>
<keyword evidence="10" id="KW-1185">Reference proteome</keyword>
<dbReference type="Proteomes" id="UP000077266">
    <property type="component" value="Unassembled WGS sequence"/>
</dbReference>
<comment type="subcellular location">
    <subcellularLocation>
        <location evidence="1">Membrane</location>
        <topology evidence="1">Multi-pass membrane protein</topology>
    </subcellularLocation>
</comment>
<dbReference type="EMBL" id="KV426008">
    <property type="protein sequence ID" value="KZV92455.1"/>
    <property type="molecule type" value="Genomic_DNA"/>
</dbReference>
<feature type="transmembrane region" description="Helical" evidence="7">
    <location>
        <begin position="365"/>
        <end position="386"/>
    </location>
</feature>
<feature type="region of interest" description="Disordered" evidence="6">
    <location>
        <begin position="464"/>
        <end position="484"/>
    </location>
</feature>
<evidence type="ECO:0000313" key="10">
    <source>
        <dbReference type="Proteomes" id="UP000077266"/>
    </source>
</evidence>
<gene>
    <name evidence="9" type="ORF">EXIGLDRAFT_740332</name>
</gene>
<feature type="transmembrane region" description="Helical" evidence="7">
    <location>
        <begin position="165"/>
        <end position="187"/>
    </location>
</feature>
<reference evidence="9 10" key="1">
    <citation type="journal article" date="2016" name="Mol. Biol. Evol.">
        <title>Comparative Genomics of Early-Diverging Mushroom-Forming Fungi Provides Insights into the Origins of Lignocellulose Decay Capabilities.</title>
        <authorList>
            <person name="Nagy L.G."/>
            <person name="Riley R."/>
            <person name="Tritt A."/>
            <person name="Adam C."/>
            <person name="Daum C."/>
            <person name="Floudas D."/>
            <person name="Sun H."/>
            <person name="Yadav J.S."/>
            <person name="Pangilinan J."/>
            <person name="Larsson K.H."/>
            <person name="Matsuura K."/>
            <person name="Barry K."/>
            <person name="Labutti K."/>
            <person name="Kuo R."/>
            <person name="Ohm R.A."/>
            <person name="Bhattacharya S.S."/>
            <person name="Shirouzu T."/>
            <person name="Yoshinaga Y."/>
            <person name="Martin F.M."/>
            <person name="Grigoriev I.V."/>
            <person name="Hibbett D.S."/>
        </authorList>
    </citation>
    <scope>NUCLEOTIDE SEQUENCE [LARGE SCALE GENOMIC DNA]</scope>
    <source>
        <strain evidence="9 10">HHB12029</strain>
    </source>
</reference>
<dbReference type="SUPFAM" id="SSF103473">
    <property type="entry name" value="MFS general substrate transporter"/>
    <property type="match status" value="1"/>
</dbReference>
<dbReference type="Gene3D" id="1.20.1250.20">
    <property type="entry name" value="MFS general substrate transporter like domains"/>
    <property type="match status" value="1"/>
</dbReference>
<feature type="transmembrane region" description="Helical" evidence="7">
    <location>
        <begin position="331"/>
        <end position="353"/>
    </location>
</feature>
<dbReference type="PANTHER" id="PTHR23504">
    <property type="entry name" value="MAJOR FACILITATOR SUPERFAMILY DOMAIN-CONTAINING PROTEIN 10"/>
    <property type="match status" value="1"/>
</dbReference>